<dbReference type="AlphaFoldDB" id="A0A5C5XQJ6"/>
<evidence type="ECO:0000256" key="3">
    <source>
        <dbReference type="ARBA" id="ARBA00022692"/>
    </source>
</evidence>
<evidence type="ECO:0000256" key="6">
    <source>
        <dbReference type="SAM" id="MobiDB-lite"/>
    </source>
</evidence>
<feature type="transmembrane region" description="Helical" evidence="7">
    <location>
        <begin position="20"/>
        <end position="41"/>
    </location>
</feature>
<dbReference type="Gene3D" id="1.20.120.1630">
    <property type="match status" value="1"/>
</dbReference>
<dbReference type="Proteomes" id="UP000317238">
    <property type="component" value="Unassembled WGS sequence"/>
</dbReference>
<dbReference type="EMBL" id="SJPL01000002">
    <property type="protein sequence ID" value="TWT65467.1"/>
    <property type="molecule type" value="Genomic_DNA"/>
</dbReference>
<feature type="region of interest" description="Disordered" evidence="6">
    <location>
        <begin position="252"/>
        <end position="275"/>
    </location>
</feature>
<feature type="transmembrane region" description="Helical" evidence="7">
    <location>
        <begin position="189"/>
        <end position="213"/>
    </location>
</feature>
<comment type="similarity">
    <text evidence="2">Belongs to the nurim family.</text>
</comment>
<evidence type="ECO:0000256" key="2">
    <source>
        <dbReference type="ARBA" id="ARBA00010631"/>
    </source>
</evidence>
<feature type="transmembrane region" description="Helical" evidence="7">
    <location>
        <begin position="128"/>
        <end position="148"/>
    </location>
</feature>
<evidence type="ECO:0000313" key="8">
    <source>
        <dbReference type="EMBL" id="TWT65467.1"/>
    </source>
</evidence>
<keyword evidence="5 7" id="KW-0472">Membrane</keyword>
<proteinExistence type="inferred from homology"/>
<comment type="caution">
    <text evidence="8">The sequence shown here is derived from an EMBL/GenBank/DDBJ whole genome shotgun (WGS) entry which is preliminary data.</text>
</comment>
<feature type="transmembrane region" description="Helical" evidence="7">
    <location>
        <begin position="53"/>
        <end position="74"/>
    </location>
</feature>
<name>A0A5C5XQJ6_9PLAN</name>
<feature type="compositionally biased region" description="Basic and acidic residues" evidence="6">
    <location>
        <begin position="264"/>
        <end position="275"/>
    </location>
</feature>
<keyword evidence="4 7" id="KW-1133">Transmembrane helix</keyword>
<evidence type="ECO:0000256" key="5">
    <source>
        <dbReference type="ARBA" id="ARBA00023136"/>
    </source>
</evidence>
<evidence type="ECO:0000256" key="1">
    <source>
        <dbReference type="ARBA" id="ARBA00004141"/>
    </source>
</evidence>
<evidence type="ECO:0000313" key="9">
    <source>
        <dbReference type="Proteomes" id="UP000317238"/>
    </source>
</evidence>
<dbReference type="InterPro" id="IPR033580">
    <property type="entry name" value="Nurim-like"/>
</dbReference>
<evidence type="ECO:0000256" key="4">
    <source>
        <dbReference type="ARBA" id="ARBA00022989"/>
    </source>
</evidence>
<feature type="transmembrane region" description="Helical" evidence="7">
    <location>
        <begin position="86"/>
        <end position="108"/>
    </location>
</feature>
<dbReference type="PANTHER" id="PTHR31040">
    <property type="entry name" value="NURIM"/>
    <property type="match status" value="1"/>
</dbReference>
<protein>
    <submittedName>
        <fullName evidence="8">NnrU protein</fullName>
    </submittedName>
</protein>
<evidence type="ECO:0000256" key="7">
    <source>
        <dbReference type="SAM" id="Phobius"/>
    </source>
</evidence>
<keyword evidence="9" id="KW-1185">Reference proteome</keyword>
<gene>
    <name evidence="8" type="ORF">Pan14r_50120</name>
</gene>
<sequence>MDASISIPPNHARLRRVAGIGYGFGNQILFVITVWFLFWFLRDGAISKSHGHWILRDCGLAIFFAVSHSVMLVPKTRKYLTRWIPQAFYDSTFCIVTCVSLLALFFGWRSSETVLWQASGPTQSVIRVCFYGCWAALFYSLALTGLGYQNGWTPFYYWLRDQKPPRREFKPRGAYKLIRHPVYLSFLGLVWFTPTMTLDHAALTAIWTGYIFYGSFLKDRRLEHFIGEPYKAYEQSVPGYPLVTIGPLAKKPCDPVPSTVPQRRSKESDPLRAAA</sequence>
<accession>A0A5C5XQJ6</accession>
<keyword evidence="3 7" id="KW-0812">Transmembrane</keyword>
<dbReference type="RefSeq" id="WP_197204063.1">
    <property type="nucleotide sequence ID" value="NZ_SJPL01000002.1"/>
</dbReference>
<organism evidence="8 9">
    <name type="scientific">Crateriforma conspicua</name>
    <dbReference type="NCBI Taxonomy" id="2527996"/>
    <lineage>
        <taxon>Bacteria</taxon>
        <taxon>Pseudomonadati</taxon>
        <taxon>Planctomycetota</taxon>
        <taxon>Planctomycetia</taxon>
        <taxon>Planctomycetales</taxon>
        <taxon>Planctomycetaceae</taxon>
        <taxon>Crateriforma</taxon>
    </lineage>
</organism>
<dbReference type="GO" id="GO:0016020">
    <property type="term" value="C:membrane"/>
    <property type="evidence" value="ECO:0007669"/>
    <property type="project" value="UniProtKB-SubCell"/>
</dbReference>
<comment type="subcellular location">
    <subcellularLocation>
        <location evidence="1">Membrane</location>
        <topology evidence="1">Multi-pass membrane protein</topology>
    </subcellularLocation>
</comment>
<reference evidence="8 9" key="1">
    <citation type="submission" date="2019-02" db="EMBL/GenBank/DDBJ databases">
        <title>Deep-cultivation of Planctomycetes and their phenomic and genomic characterization uncovers novel biology.</title>
        <authorList>
            <person name="Wiegand S."/>
            <person name="Jogler M."/>
            <person name="Boedeker C."/>
            <person name="Pinto D."/>
            <person name="Vollmers J."/>
            <person name="Rivas-Marin E."/>
            <person name="Kohn T."/>
            <person name="Peeters S.H."/>
            <person name="Heuer A."/>
            <person name="Rast P."/>
            <person name="Oberbeckmann S."/>
            <person name="Bunk B."/>
            <person name="Jeske O."/>
            <person name="Meyerdierks A."/>
            <person name="Storesund J.E."/>
            <person name="Kallscheuer N."/>
            <person name="Luecker S."/>
            <person name="Lage O.M."/>
            <person name="Pohl T."/>
            <person name="Merkel B.J."/>
            <person name="Hornburger P."/>
            <person name="Mueller R.-W."/>
            <person name="Bruemmer F."/>
            <person name="Labrenz M."/>
            <person name="Spormann A.M."/>
            <person name="Op Den Camp H."/>
            <person name="Overmann J."/>
            <person name="Amann R."/>
            <person name="Jetten M.S.M."/>
            <person name="Mascher T."/>
            <person name="Medema M.H."/>
            <person name="Devos D.P."/>
            <person name="Kaster A.-K."/>
            <person name="Ovreas L."/>
            <person name="Rohde M."/>
            <person name="Galperin M.Y."/>
            <person name="Jogler C."/>
        </authorList>
    </citation>
    <scope>NUCLEOTIDE SEQUENCE [LARGE SCALE GENOMIC DNA]</scope>
    <source>
        <strain evidence="8 9">Pan14r</strain>
    </source>
</reference>
<dbReference type="PANTHER" id="PTHR31040:SF1">
    <property type="entry name" value="NURIM"/>
    <property type="match status" value="1"/>
</dbReference>